<proteinExistence type="predicted"/>
<feature type="compositionally biased region" description="Polar residues" evidence="3">
    <location>
        <begin position="593"/>
        <end position="602"/>
    </location>
</feature>
<feature type="compositionally biased region" description="Polar residues" evidence="3">
    <location>
        <begin position="493"/>
        <end position="507"/>
    </location>
</feature>
<feature type="domain" description="C2" evidence="4">
    <location>
        <begin position="1"/>
        <end position="111"/>
    </location>
</feature>
<feature type="compositionally biased region" description="Polar residues" evidence="3">
    <location>
        <begin position="826"/>
        <end position="873"/>
    </location>
</feature>
<feature type="compositionally biased region" description="Polar residues" evidence="3">
    <location>
        <begin position="286"/>
        <end position="307"/>
    </location>
</feature>
<dbReference type="Pfam" id="PF00168">
    <property type="entry name" value="C2"/>
    <property type="match status" value="1"/>
</dbReference>
<dbReference type="AlphaFoldDB" id="A0A388LKG4"/>
<dbReference type="GO" id="GO:0046872">
    <property type="term" value="F:metal ion binding"/>
    <property type="evidence" value="ECO:0007669"/>
    <property type="project" value="UniProtKB-KW"/>
</dbReference>
<dbReference type="STRING" id="69332.A0A388LKG4"/>
<organism evidence="5 6">
    <name type="scientific">Chara braunii</name>
    <name type="common">Braun's stonewort</name>
    <dbReference type="NCBI Taxonomy" id="69332"/>
    <lineage>
        <taxon>Eukaryota</taxon>
        <taxon>Viridiplantae</taxon>
        <taxon>Streptophyta</taxon>
        <taxon>Charophyceae</taxon>
        <taxon>Charales</taxon>
        <taxon>Characeae</taxon>
        <taxon>Chara</taxon>
    </lineage>
</organism>
<dbReference type="SUPFAM" id="SSF49562">
    <property type="entry name" value="C2 domain (Calcium/lipid-binding domain, CaLB)"/>
    <property type="match status" value="1"/>
</dbReference>
<dbReference type="Gramene" id="GBG82767">
    <property type="protein sequence ID" value="GBG82767"/>
    <property type="gene ID" value="CBR_g36297"/>
</dbReference>
<feature type="compositionally biased region" description="Low complexity" evidence="3">
    <location>
        <begin position="1091"/>
        <end position="1111"/>
    </location>
</feature>
<feature type="compositionally biased region" description="Low complexity" evidence="3">
    <location>
        <begin position="189"/>
        <end position="216"/>
    </location>
</feature>
<accession>A0A388LKG4</accession>
<dbReference type="PROSITE" id="PS50004">
    <property type="entry name" value="C2"/>
    <property type="match status" value="1"/>
</dbReference>
<dbReference type="OrthoDB" id="270970at2759"/>
<feature type="compositionally biased region" description="Low complexity" evidence="3">
    <location>
        <begin position="475"/>
        <end position="490"/>
    </location>
</feature>
<dbReference type="Gene3D" id="2.60.40.150">
    <property type="entry name" value="C2 domain"/>
    <property type="match status" value="1"/>
</dbReference>
<feature type="compositionally biased region" description="Low complexity" evidence="3">
    <location>
        <begin position="943"/>
        <end position="956"/>
    </location>
</feature>
<feature type="compositionally biased region" description="Low complexity" evidence="3">
    <location>
        <begin position="451"/>
        <end position="463"/>
    </location>
</feature>
<feature type="compositionally biased region" description="Low complexity" evidence="3">
    <location>
        <begin position="578"/>
        <end position="592"/>
    </location>
</feature>
<reference evidence="5 6" key="1">
    <citation type="journal article" date="2018" name="Cell">
        <title>The Chara Genome: Secondary Complexity and Implications for Plant Terrestrialization.</title>
        <authorList>
            <person name="Nishiyama T."/>
            <person name="Sakayama H."/>
            <person name="Vries J.D."/>
            <person name="Buschmann H."/>
            <person name="Saint-Marcoux D."/>
            <person name="Ullrich K.K."/>
            <person name="Haas F.B."/>
            <person name="Vanderstraeten L."/>
            <person name="Becker D."/>
            <person name="Lang D."/>
            <person name="Vosolsobe S."/>
            <person name="Rombauts S."/>
            <person name="Wilhelmsson P.K.I."/>
            <person name="Janitza P."/>
            <person name="Kern R."/>
            <person name="Heyl A."/>
            <person name="Rumpler F."/>
            <person name="Villalobos L.I.A.C."/>
            <person name="Clay J.M."/>
            <person name="Skokan R."/>
            <person name="Toyoda A."/>
            <person name="Suzuki Y."/>
            <person name="Kagoshima H."/>
            <person name="Schijlen E."/>
            <person name="Tajeshwar N."/>
            <person name="Catarino B."/>
            <person name="Hetherington A.J."/>
            <person name="Saltykova A."/>
            <person name="Bonnot C."/>
            <person name="Breuninger H."/>
            <person name="Symeonidi A."/>
            <person name="Radhakrishnan G.V."/>
            <person name="Van Nieuwerburgh F."/>
            <person name="Deforce D."/>
            <person name="Chang C."/>
            <person name="Karol K.G."/>
            <person name="Hedrich R."/>
            <person name="Ulvskov P."/>
            <person name="Glockner G."/>
            <person name="Delwiche C.F."/>
            <person name="Petrasek J."/>
            <person name="Van de Peer Y."/>
            <person name="Friml J."/>
            <person name="Beilby M."/>
            <person name="Dolan L."/>
            <person name="Kohara Y."/>
            <person name="Sugano S."/>
            <person name="Fujiyama A."/>
            <person name="Delaux P.-M."/>
            <person name="Quint M."/>
            <person name="TheiBen G."/>
            <person name="Hagemann M."/>
            <person name="Harholt J."/>
            <person name="Dunand C."/>
            <person name="Zachgo S."/>
            <person name="Langdale J."/>
            <person name="Maumus F."/>
            <person name="Straeten D.V.D."/>
            <person name="Gould S.B."/>
            <person name="Rensing S.A."/>
        </authorList>
    </citation>
    <scope>NUCLEOTIDE SEQUENCE [LARGE SCALE GENOMIC DNA]</scope>
    <source>
        <strain evidence="5 6">S276</strain>
    </source>
</reference>
<feature type="compositionally biased region" description="Pro residues" evidence="3">
    <location>
        <begin position="308"/>
        <end position="338"/>
    </location>
</feature>
<dbReference type="PANTHER" id="PTHR46502">
    <property type="entry name" value="C2 DOMAIN-CONTAINING"/>
    <property type="match status" value="1"/>
</dbReference>
<dbReference type="CDD" id="cd00030">
    <property type="entry name" value="C2"/>
    <property type="match status" value="1"/>
</dbReference>
<feature type="compositionally biased region" description="Polar residues" evidence="3">
    <location>
        <begin position="724"/>
        <end position="734"/>
    </location>
</feature>
<evidence type="ECO:0000259" key="4">
    <source>
        <dbReference type="PROSITE" id="PS50004"/>
    </source>
</evidence>
<feature type="region of interest" description="Disordered" evidence="3">
    <location>
        <begin position="230"/>
        <end position="1111"/>
    </location>
</feature>
<sequence length="1111" mass="113742">MTAKGGKSGWLKVTVVEGRALKDTGFVGLQSPYVIVKVGKEERRSKTHKSGGVSPQWNEELDSIRLNNTDEHPTLQVSVLNEAFLLKDDHIGATQIPLADVYELGVVENSFSLRTTTDRLRGSISLIIRFDEDAPQRSFISQPASVSEGVSSITSPPTSVSSSGSPAHQLASAGPQADALYPPRPTSFPRTDSGPSSLSSSGPPSSQYPSTTTASPDEAYPFAQVAPSERVCAIPPGPPGQYRPSSQDAAYSAATGPPLTGGAGESSSHRGLGICAPALSGAHPSASAQSAGLPSYVSDPSRQSQHLPPSPAPMYPPTGPMPSTTGPPPSSPVYPPPAAQSGAVRQPSPPAYPPSAPVQSTPPHSSPYPPPVALQSTTVAPSSSAQPGYPPAQPAPSPITTHQPHPAVALHSSGPPHSASPSPYFPEGSRQDRNQHLSSAMGAIYTPTGVPSAAAPPQLQPAPSTYPHQAYGYHPGPTGSSSSGVGALAGPQHSLSMRGSGYTSAVENYQGPVAGPPVTRAQTLPSHPTAGVQAITAPSLESLQISAPAARPPSTGQQPSAREDSRAGSLGASRPALVSSSSMVSSMSMSSSISGPKSQRAWNDTDDEEQVVAPAQNPPPPPPAAVAEKVSSPKRQLGGSSSQLASSGDPNALRRHASPPQSVYGRTMAAPSAPNAESSQPYGAPLQVDPMTTWRPRLPDASTGYGGHTALPGRSAESVMGYPQQPTVTSSGRTAQPVPSAYGHVAQSPTLPDGSSPYPSSVTPALYGGHAPQSHPADLGMGYPPSVSTSDPNVARRHAQAAPPAYGHLMQTPPPDGHLPYAPVASLTSPDPNATRQQAQTVPSSYGQNAQGPHTDSHLSTTHPTAGPLTSHQIPHGSSGACWNEYAPEPPQKPPNLNSSAGCWSEYTPGDAGYHLGSGGGGDQAFPPPRNTAGDNRYAPKVAAASSYSHSATYSAPAGRYPPQDVPPSSPPVPSYGHVSEYAHAPGRMDAPPIPVQTAYHSSTLSDVHVGGGVSQPLYPPQPADALDRGQPVHGGGRSSSSMTDAAQALQQQRYSMPAYQGYGSAGGGAYASAQSWDSHGNNPSYPPPQSHGSSSLGRSPSGGASKSHSD</sequence>
<evidence type="ECO:0000256" key="2">
    <source>
        <dbReference type="ARBA" id="ARBA00022837"/>
    </source>
</evidence>
<dbReference type="OMA" id="TPQWPIP"/>
<protein>
    <recommendedName>
        <fullName evidence="4">C2 domain-containing protein</fullName>
    </recommendedName>
</protein>
<dbReference type="PANTHER" id="PTHR46502:SF2">
    <property type="entry name" value="16 KDA PHLOEM PROTEIN 2"/>
    <property type="match status" value="1"/>
</dbReference>
<feature type="compositionally biased region" description="Low complexity" evidence="3">
    <location>
        <begin position="636"/>
        <end position="648"/>
    </location>
</feature>
<feature type="region of interest" description="Disordered" evidence="3">
    <location>
        <begin position="141"/>
        <end position="217"/>
    </location>
</feature>
<feature type="compositionally biased region" description="Pro residues" evidence="3">
    <location>
        <begin position="347"/>
        <end position="356"/>
    </location>
</feature>
<evidence type="ECO:0000256" key="3">
    <source>
        <dbReference type="SAM" id="MobiDB-lite"/>
    </source>
</evidence>
<feature type="compositionally biased region" description="Pro residues" evidence="3">
    <location>
        <begin position="964"/>
        <end position="974"/>
    </location>
</feature>
<comment type="caution">
    <text evidence="5">The sequence shown here is derived from an EMBL/GenBank/DDBJ whole genome shotgun (WGS) entry which is preliminary data.</text>
</comment>
<feature type="compositionally biased region" description="Low complexity" evidence="3">
    <location>
        <begin position="149"/>
        <end position="165"/>
    </location>
</feature>
<feature type="compositionally biased region" description="Pro residues" evidence="3">
    <location>
        <begin position="388"/>
        <end position="397"/>
    </location>
</feature>
<gene>
    <name evidence="5" type="ORF">CBR_g36297</name>
</gene>
<evidence type="ECO:0000256" key="1">
    <source>
        <dbReference type="ARBA" id="ARBA00022723"/>
    </source>
</evidence>
<feature type="compositionally biased region" description="Low complexity" evidence="3">
    <location>
        <begin position="411"/>
        <end position="422"/>
    </location>
</feature>
<keyword evidence="6" id="KW-1185">Reference proteome</keyword>
<evidence type="ECO:0000313" key="6">
    <source>
        <dbReference type="Proteomes" id="UP000265515"/>
    </source>
</evidence>
<dbReference type="InterPro" id="IPR035892">
    <property type="entry name" value="C2_domain_sf"/>
</dbReference>
<dbReference type="InterPro" id="IPR000008">
    <property type="entry name" value="C2_dom"/>
</dbReference>
<keyword evidence="1" id="KW-0479">Metal-binding</keyword>
<dbReference type="Proteomes" id="UP000265515">
    <property type="component" value="Unassembled WGS sequence"/>
</dbReference>
<feature type="compositionally biased region" description="Polar residues" evidence="3">
    <location>
        <begin position="1039"/>
        <end position="1055"/>
    </location>
</feature>
<name>A0A388LKG4_CHABU</name>
<dbReference type="SMART" id="SM00239">
    <property type="entry name" value="C2"/>
    <property type="match status" value="1"/>
</dbReference>
<evidence type="ECO:0000313" key="5">
    <source>
        <dbReference type="EMBL" id="GBG82767.1"/>
    </source>
</evidence>
<keyword evidence="2" id="KW-0106">Calcium</keyword>
<dbReference type="EMBL" id="BFEA01000417">
    <property type="protein sequence ID" value="GBG82767.1"/>
    <property type="molecule type" value="Genomic_DNA"/>
</dbReference>